<dbReference type="AlphaFoldDB" id="A0A520KVC8"/>
<dbReference type="EMBL" id="RXIL01000138">
    <property type="protein sequence ID" value="RZN67326.1"/>
    <property type="molecule type" value="Genomic_DNA"/>
</dbReference>
<dbReference type="Proteomes" id="UP000320766">
    <property type="component" value="Unassembled WGS sequence"/>
</dbReference>
<evidence type="ECO:0000313" key="1">
    <source>
        <dbReference type="EMBL" id="RZN67326.1"/>
    </source>
</evidence>
<name>A0A520KVC8_9EURY</name>
<protein>
    <submittedName>
        <fullName evidence="1">Uncharacterized protein</fullName>
    </submittedName>
</protein>
<sequence length="159" mass="17897">MEKTIGIYIIHAHGEDKTKNIALKVLKNLRFLAYSNRRFATTLRRFEDDKIFQSGSIQSVFPADSVGGEEAISKLIDQTENLFRKKVIDLKTFVEEEVNVSGSMQEHVIPKSRLRELANAVASVVASDFYLFSGIIPVGRKSDVECLPESWMALARVGY</sequence>
<organism evidence="1 2">
    <name type="scientific">Candidatus Methanolliviera hydrocarbonicum</name>
    <dbReference type="NCBI Taxonomy" id="2491085"/>
    <lineage>
        <taxon>Archaea</taxon>
        <taxon>Methanobacteriati</taxon>
        <taxon>Methanobacteriota</taxon>
        <taxon>Candidatus Methanoliparia</taxon>
        <taxon>Candidatus Methanoliparales</taxon>
        <taxon>Candidatus Methanollivieraceae</taxon>
        <taxon>Candidatus Methanolliviera</taxon>
    </lineage>
</organism>
<comment type="caution">
    <text evidence="1">The sequence shown here is derived from an EMBL/GenBank/DDBJ whole genome shotgun (WGS) entry which is preliminary data.</text>
</comment>
<accession>A0A520KVC8</accession>
<gene>
    <name evidence="1" type="ORF">EF807_07685</name>
</gene>
<reference evidence="1 2" key="1">
    <citation type="journal article" date="2019" name="Nat. Microbiol.">
        <title>Wide diversity of methane and short-chain alkane metabolisms in uncultured archaea.</title>
        <authorList>
            <person name="Borrel G."/>
            <person name="Adam P.S."/>
            <person name="McKay L.J."/>
            <person name="Chen L.X."/>
            <person name="Sierra-Garcia I.N."/>
            <person name="Sieber C.M."/>
            <person name="Letourneur Q."/>
            <person name="Ghozlane A."/>
            <person name="Andersen G.L."/>
            <person name="Li W.J."/>
            <person name="Hallam S.J."/>
            <person name="Muyzer G."/>
            <person name="de Oliveira V.M."/>
            <person name="Inskeep W.P."/>
            <person name="Banfield J.F."/>
            <person name="Gribaldo S."/>
        </authorList>
    </citation>
    <scope>NUCLEOTIDE SEQUENCE [LARGE SCALE GENOMIC DNA]</scope>
    <source>
        <strain evidence="1">NM1b</strain>
    </source>
</reference>
<proteinExistence type="predicted"/>
<evidence type="ECO:0000313" key="2">
    <source>
        <dbReference type="Proteomes" id="UP000320766"/>
    </source>
</evidence>